<proteinExistence type="predicted"/>
<dbReference type="Proteomes" id="UP000251485">
    <property type="component" value="Unassembled WGS sequence"/>
</dbReference>
<reference evidence="2 3" key="1">
    <citation type="submission" date="2018-06" db="EMBL/GenBank/DDBJ databases">
        <authorList>
            <consortium name="Pathogen Informatics"/>
            <person name="Doyle S."/>
        </authorList>
    </citation>
    <scope>NUCLEOTIDE SEQUENCE [LARGE SCALE GENOMIC DNA]</scope>
    <source>
        <strain evidence="2 3">NCTC10975</strain>
    </source>
</reference>
<evidence type="ECO:0000256" key="1">
    <source>
        <dbReference type="SAM" id="Phobius"/>
    </source>
</evidence>
<accession>A0A2X2DTD5</accession>
<protein>
    <submittedName>
        <fullName evidence="2">Uncharacterized protein</fullName>
    </submittedName>
</protein>
<keyword evidence="1" id="KW-1133">Transmembrane helix</keyword>
<evidence type="ECO:0000313" key="3">
    <source>
        <dbReference type="Proteomes" id="UP000251485"/>
    </source>
</evidence>
<keyword evidence="1" id="KW-0472">Membrane</keyword>
<dbReference type="AlphaFoldDB" id="A0A2X2DTD5"/>
<keyword evidence="1" id="KW-0812">Transmembrane</keyword>
<name>A0A2X2DTD5_PROMI</name>
<evidence type="ECO:0000313" key="2">
    <source>
        <dbReference type="EMBL" id="SPY97760.1"/>
    </source>
</evidence>
<gene>
    <name evidence="2" type="ORF">NCTC10975_02868</name>
</gene>
<organism evidence="2 3">
    <name type="scientific">Proteus mirabilis</name>
    <dbReference type="NCBI Taxonomy" id="584"/>
    <lineage>
        <taxon>Bacteria</taxon>
        <taxon>Pseudomonadati</taxon>
        <taxon>Pseudomonadota</taxon>
        <taxon>Gammaproteobacteria</taxon>
        <taxon>Enterobacterales</taxon>
        <taxon>Morganellaceae</taxon>
        <taxon>Proteus</taxon>
    </lineage>
</organism>
<dbReference type="EMBL" id="UAUE01000023">
    <property type="protein sequence ID" value="SPY97760.1"/>
    <property type="molecule type" value="Genomic_DNA"/>
</dbReference>
<feature type="transmembrane region" description="Helical" evidence="1">
    <location>
        <begin position="38"/>
        <end position="58"/>
    </location>
</feature>
<sequence>MMKKIFFALKILIILFLTLFFITGLSLTFSPEIENRSVSIFMLVVNGSLIIGLSRIWFFNKKNSTIKTNISRENANSHNIEIKTLHDTNFDIQTKESIEAPKTPKSIHTEDKTEKVITDDVKTFVMKNGKSLLWQGITNQASFRIRDETDKIYGVFTRLYIYDDGEFYLELTDPSTGEATYIPEKEIITVITIGSSRYDFKDLCKKKFKLDLHELFEYAKDVRYKAKEIKVVAEFPAIKTTFTYLSNSGKVRRTVDVTQYKKNGYGDEYIAGYCHVRNEHRTFSVRNIQTMMATDGHKKYYFHDWLKNIVGIDVNN</sequence>